<accession>A0A286RD10</accession>
<evidence type="ECO:0000313" key="2">
    <source>
        <dbReference type="EMBL" id="ASV73850.1"/>
    </source>
</evidence>
<reference evidence="2 3" key="1">
    <citation type="journal article" name="Front. Microbiol.">
        <title>Sugar Metabolism of the First Thermophilic Planctomycete Thermogutta terrifontis: Comparative Genomic and Transcriptomic Approaches.</title>
        <authorList>
            <person name="Elcheninov A.G."/>
            <person name="Menzel P."/>
            <person name="Gudbergsdottir S.R."/>
            <person name="Slesarev A.I."/>
            <person name="Kadnikov V.V."/>
            <person name="Krogh A."/>
            <person name="Bonch-Osmolovskaya E.A."/>
            <person name="Peng X."/>
            <person name="Kublanov I.V."/>
        </authorList>
    </citation>
    <scope>NUCLEOTIDE SEQUENCE [LARGE SCALE GENOMIC DNA]</scope>
    <source>
        <strain evidence="2 3">R1</strain>
    </source>
</reference>
<proteinExistence type="predicted"/>
<dbReference type="Proteomes" id="UP000215086">
    <property type="component" value="Chromosome"/>
</dbReference>
<gene>
    <name evidence="2" type="ORF">THTE_1248</name>
</gene>
<name>A0A286RD10_9BACT</name>
<evidence type="ECO:0008006" key="4">
    <source>
        <dbReference type="Google" id="ProtNLM"/>
    </source>
</evidence>
<dbReference type="KEGG" id="ttf:THTE_1248"/>
<feature type="transmembrane region" description="Helical" evidence="1">
    <location>
        <begin position="21"/>
        <end position="41"/>
    </location>
</feature>
<evidence type="ECO:0000256" key="1">
    <source>
        <dbReference type="SAM" id="Phobius"/>
    </source>
</evidence>
<protein>
    <recommendedName>
        <fullName evidence="4">RDD domain-containing protein</fullName>
    </recommendedName>
</protein>
<dbReference type="RefSeq" id="WP_095414333.1">
    <property type="nucleotide sequence ID" value="NZ_CP018477.1"/>
</dbReference>
<dbReference type="AlphaFoldDB" id="A0A286RD10"/>
<evidence type="ECO:0000313" key="3">
    <source>
        <dbReference type="Proteomes" id="UP000215086"/>
    </source>
</evidence>
<keyword evidence="1" id="KW-0812">Transmembrane</keyword>
<keyword evidence="3" id="KW-1185">Reference proteome</keyword>
<keyword evidence="1" id="KW-1133">Transmembrane helix</keyword>
<sequence length="64" mass="7454">MNRAAQLRERLFMRRLRRGAAATLDYVLLIGVILPAAAFTMWAGPRIIRLAYEMVYVLLVWPFM</sequence>
<keyword evidence="1" id="KW-0472">Membrane</keyword>
<dbReference type="OrthoDB" id="9772207at2"/>
<organism evidence="2 3">
    <name type="scientific">Thermogutta terrifontis</name>
    <dbReference type="NCBI Taxonomy" id="1331910"/>
    <lineage>
        <taxon>Bacteria</taxon>
        <taxon>Pseudomonadati</taxon>
        <taxon>Planctomycetota</taxon>
        <taxon>Planctomycetia</taxon>
        <taxon>Pirellulales</taxon>
        <taxon>Thermoguttaceae</taxon>
        <taxon>Thermogutta</taxon>
    </lineage>
</organism>
<dbReference type="EMBL" id="CP018477">
    <property type="protein sequence ID" value="ASV73850.1"/>
    <property type="molecule type" value="Genomic_DNA"/>
</dbReference>